<reference evidence="5 6" key="1">
    <citation type="submission" date="2019-07" db="EMBL/GenBank/DDBJ databases">
        <title>Cryptosporangium phraense sp. nov., isolated from plant litter.</title>
        <authorList>
            <person name="Suriyachadkun C."/>
        </authorList>
    </citation>
    <scope>NUCLEOTIDE SEQUENCE [LARGE SCALE GENOMIC DNA]</scope>
    <source>
        <strain evidence="5 6">A-T 5661</strain>
    </source>
</reference>
<dbReference type="Pfam" id="PF07729">
    <property type="entry name" value="FCD"/>
    <property type="match status" value="1"/>
</dbReference>
<evidence type="ECO:0000313" key="6">
    <source>
        <dbReference type="Proteomes" id="UP000317982"/>
    </source>
</evidence>
<proteinExistence type="predicted"/>
<dbReference type="PANTHER" id="PTHR43537">
    <property type="entry name" value="TRANSCRIPTIONAL REGULATOR, GNTR FAMILY"/>
    <property type="match status" value="1"/>
</dbReference>
<dbReference type="InterPro" id="IPR036390">
    <property type="entry name" value="WH_DNA-bd_sf"/>
</dbReference>
<dbReference type="PANTHER" id="PTHR43537:SF24">
    <property type="entry name" value="GLUCONATE OPERON TRANSCRIPTIONAL REPRESSOR"/>
    <property type="match status" value="1"/>
</dbReference>
<evidence type="ECO:0000256" key="3">
    <source>
        <dbReference type="ARBA" id="ARBA00023163"/>
    </source>
</evidence>
<dbReference type="Pfam" id="PF00392">
    <property type="entry name" value="GntR"/>
    <property type="match status" value="1"/>
</dbReference>
<dbReference type="GO" id="GO:0003677">
    <property type="term" value="F:DNA binding"/>
    <property type="evidence" value="ECO:0007669"/>
    <property type="project" value="UniProtKB-KW"/>
</dbReference>
<dbReference type="InterPro" id="IPR011711">
    <property type="entry name" value="GntR_C"/>
</dbReference>
<dbReference type="SMART" id="SM00345">
    <property type="entry name" value="HTH_GNTR"/>
    <property type="match status" value="1"/>
</dbReference>
<dbReference type="PRINTS" id="PR00035">
    <property type="entry name" value="HTHGNTR"/>
</dbReference>
<dbReference type="EMBL" id="VIRS01000001">
    <property type="protein sequence ID" value="TQS47102.1"/>
    <property type="molecule type" value="Genomic_DNA"/>
</dbReference>
<dbReference type="Gene3D" id="1.20.120.530">
    <property type="entry name" value="GntR ligand-binding domain-like"/>
    <property type="match status" value="1"/>
</dbReference>
<evidence type="ECO:0000256" key="1">
    <source>
        <dbReference type="ARBA" id="ARBA00023015"/>
    </source>
</evidence>
<organism evidence="5 6">
    <name type="scientific">Cryptosporangium phraense</name>
    <dbReference type="NCBI Taxonomy" id="2593070"/>
    <lineage>
        <taxon>Bacteria</taxon>
        <taxon>Bacillati</taxon>
        <taxon>Actinomycetota</taxon>
        <taxon>Actinomycetes</taxon>
        <taxon>Cryptosporangiales</taxon>
        <taxon>Cryptosporangiaceae</taxon>
        <taxon>Cryptosporangium</taxon>
    </lineage>
</organism>
<dbReference type="InterPro" id="IPR008920">
    <property type="entry name" value="TF_FadR/GntR_C"/>
</dbReference>
<evidence type="ECO:0000256" key="2">
    <source>
        <dbReference type="ARBA" id="ARBA00023125"/>
    </source>
</evidence>
<dbReference type="OrthoDB" id="3172099at2"/>
<dbReference type="InterPro" id="IPR000524">
    <property type="entry name" value="Tscrpt_reg_HTH_GntR"/>
</dbReference>
<sequence length="292" mass="29976">MAGSVGIRVPGAGVGARGGADRCRTGARRCRAGVGRRRVGPGRGGRRVGGVADPVSFGPIARSGVSDAVYQQLRDAILTGALAPGEALPGERALAEQFGVARHGLREAIRRLQQARLVEVSHGGATRVLDWRVSAGLEVLSDLAVSDFAASSLPEGVILRSALEMRLAIGVDAARLAAERASAAAAGEIEAFVGASAGIMDPLVLAERYEQFWRLIVVAGENVAYQLAYNSLVAAIHQNAAVTRPLSAPEAADLATQGELAAAIAAHDADSAADAAHRLTSVMLARLTATVG</sequence>
<dbReference type="PROSITE" id="PS50949">
    <property type="entry name" value="HTH_GNTR"/>
    <property type="match status" value="1"/>
</dbReference>
<dbReference type="SUPFAM" id="SSF48008">
    <property type="entry name" value="GntR ligand-binding domain-like"/>
    <property type="match status" value="1"/>
</dbReference>
<dbReference type="SMART" id="SM00895">
    <property type="entry name" value="FCD"/>
    <property type="match status" value="1"/>
</dbReference>
<evidence type="ECO:0000259" key="4">
    <source>
        <dbReference type="PROSITE" id="PS50949"/>
    </source>
</evidence>
<gene>
    <name evidence="5" type="ORF">FL583_02265</name>
</gene>
<keyword evidence="1" id="KW-0805">Transcription regulation</keyword>
<evidence type="ECO:0000313" key="5">
    <source>
        <dbReference type="EMBL" id="TQS47102.1"/>
    </source>
</evidence>
<keyword evidence="3" id="KW-0804">Transcription</keyword>
<dbReference type="SUPFAM" id="SSF46785">
    <property type="entry name" value="Winged helix' DNA-binding domain"/>
    <property type="match status" value="1"/>
</dbReference>
<keyword evidence="6" id="KW-1185">Reference proteome</keyword>
<dbReference type="Gene3D" id="1.10.10.10">
    <property type="entry name" value="Winged helix-like DNA-binding domain superfamily/Winged helix DNA-binding domain"/>
    <property type="match status" value="1"/>
</dbReference>
<name>A0A545B0J4_9ACTN</name>
<dbReference type="Proteomes" id="UP000317982">
    <property type="component" value="Unassembled WGS sequence"/>
</dbReference>
<protein>
    <submittedName>
        <fullName evidence="5">FadR family transcriptional regulator</fullName>
    </submittedName>
</protein>
<dbReference type="AlphaFoldDB" id="A0A545B0J4"/>
<dbReference type="InParanoid" id="A0A545B0J4"/>
<accession>A0A545B0J4</accession>
<keyword evidence="2" id="KW-0238">DNA-binding</keyword>
<dbReference type="CDD" id="cd07377">
    <property type="entry name" value="WHTH_GntR"/>
    <property type="match status" value="1"/>
</dbReference>
<feature type="domain" description="HTH gntR-type" evidence="4">
    <location>
        <begin position="63"/>
        <end position="131"/>
    </location>
</feature>
<dbReference type="GO" id="GO:0003700">
    <property type="term" value="F:DNA-binding transcription factor activity"/>
    <property type="evidence" value="ECO:0007669"/>
    <property type="project" value="InterPro"/>
</dbReference>
<dbReference type="InterPro" id="IPR036388">
    <property type="entry name" value="WH-like_DNA-bd_sf"/>
</dbReference>
<comment type="caution">
    <text evidence="5">The sequence shown here is derived from an EMBL/GenBank/DDBJ whole genome shotgun (WGS) entry which is preliminary data.</text>
</comment>